<comment type="subcellular location">
    <subcellularLocation>
        <location evidence="1">Cell envelope</location>
    </subcellularLocation>
</comment>
<feature type="compositionally biased region" description="Basic and acidic residues" evidence="4">
    <location>
        <begin position="241"/>
        <end position="254"/>
    </location>
</feature>
<keyword evidence="2 3" id="KW-0175">Coiled coil</keyword>
<feature type="region of interest" description="Disordered" evidence="4">
    <location>
        <begin position="171"/>
        <end position="203"/>
    </location>
</feature>
<evidence type="ECO:0000256" key="4">
    <source>
        <dbReference type="SAM" id="MobiDB-lite"/>
    </source>
</evidence>
<dbReference type="PANTHER" id="PTHR32347">
    <property type="entry name" value="EFFLUX SYSTEM COMPONENT YKNX-RELATED"/>
    <property type="match status" value="1"/>
</dbReference>
<reference evidence="5 6" key="1">
    <citation type="journal article" date="2020" name="Cell Host Microbe">
        <title>Functional and Genomic Variation between Human-Derived Isolates of Lachnospiraceae Reveals Inter- and Intra-Species Diversity.</title>
        <authorList>
            <person name="Sorbara M.T."/>
            <person name="Littmann E.R."/>
            <person name="Fontana E."/>
            <person name="Moody T.U."/>
            <person name="Kohout C.E."/>
            <person name="Gjonbalaj M."/>
            <person name="Eaton V."/>
            <person name="Seok R."/>
            <person name="Leiner I.M."/>
            <person name="Pamer E.G."/>
        </authorList>
    </citation>
    <scope>NUCLEOTIDE SEQUENCE [LARGE SCALE GENOMIC DNA]</scope>
    <source>
        <strain evidence="5 6">MSK.15.26</strain>
    </source>
</reference>
<evidence type="ECO:0000313" key="5">
    <source>
        <dbReference type="EMBL" id="NSJ85736.1"/>
    </source>
</evidence>
<evidence type="ECO:0000313" key="6">
    <source>
        <dbReference type="Proteomes" id="UP000822142"/>
    </source>
</evidence>
<feature type="region of interest" description="Disordered" evidence="4">
    <location>
        <begin position="241"/>
        <end position="261"/>
    </location>
</feature>
<dbReference type="PANTHER" id="PTHR32347:SF14">
    <property type="entry name" value="EFFLUX SYSTEM COMPONENT YKNX-RELATED"/>
    <property type="match status" value="1"/>
</dbReference>
<sequence length="481" mass="52174">MAVCTAVSRAAASMVVPKVTTGKVQEGKLSILIQGKGTVETREESLLSLQTGLRVEKILQTGTVVKKGDVLLQYDQNYLQERIEEKQAEIKKLELAVEQAKLTGQPQARVEAAESAQRDVQLSEDNYAKAWEDYNAAAEAYETGAAGQQQNLDQELQAAEEEKERVLQQAQELEAAGEAEEAEKLRQQAEENAEQRKAQAQSAYDSAIQELELQKSQAEESLQAQDSARAQAYNAYESAKEQDAAAAENDKKTAEAGSYTTQSAQVDLELAKKELEKLQKVQSENGEVKAPEDGVLKSSTIAAGGVTDDTASLMFGWGGYRVKGNLTAEDLSKAETGDEVKIMVPGQGKTLKKNIGEISGNTNQQGEGQTAAGVFYAEMEEKEAVYGSEISYEISRQTDSSYKQVIPLSAVRKDSDGTFCLVAEEEKTVLGNEYRAKRVAVTVVEKDSTSAAITSSLGQEDKIITGSSKDIAPEDKVRLEE</sequence>
<organism evidence="5 6">
    <name type="scientific">Blautia hansenii</name>
    <name type="common">Ruminococcus hansenii</name>
    <dbReference type="NCBI Taxonomy" id="1322"/>
    <lineage>
        <taxon>Bacteria</taxon>
        <taxon>Bacillati</taxon>
        <taxon>Bacillota</taxon>
        <taxon>Clostridia</taxon>
        <taxon>Lachnospirales</taxon>
        <taxon>Lachnospiraceae</taxon>
        <taxon>Blautia</taxon>
    </lineage>
</organism>
<name>A0ABX2I5L9_BLAHA</name>
<evidence type="ECO:0000256" key="1">
    <source>
        <dbReference type="ARBA" id="ARBA00004196"/>
    </source>
</evidence>
<gene>
    <name evidence="5" type="ORF">G5A70_06040</name>
</gene>
<keyword evidence="6" id="KW-1185">Reference proteome</keyword>
<evidence type="ECO:0008006" key="7">
    <source>
        <dbReference type="Google" id="ProtNLM"/>
    </source>
</evidence>
<feature type="compositionally biased region" description="Basic and acidic residues" evidence="4">
    <location>
        <begin position="182"/>
        <end position="197"/>
    </location>
</feature>
<proteinExistence type="predicted"/>
<dbReference type="Proteomes" id="UP000822142">
    <property type="component" value="Unassembled WGS sequence"/>
</dbReference>
<dbReference type="EMBL" id="JAAITA010000005">
    <property type="protein sequence ID" value="NSJ85736.1"/>
    <property type="molecule type" value="Genomic_DNA"/>
</dbReference>
<evidence type="ECO:0000256" key="3">
    <source>
        <dbReference type="SAM" id="Coils"/>
    </source>
</evidence>
<protein>
    <recommendedName>
        <fullName evidence="7">Biotin/lipoyl-binding protein</fullName>
    </recommendedName>
</protein>
<evidence type="ECO:0000256" key="2">
    <source>
        <dbReference type="ARBA" id="ARBA00023054"/>
    </source>
</evidence>
<feature type="coiled-coil region" evidence="3">
    <location>
        <begin position="76"/>
        <end position="103"/>
    </location>
</feature>
<dbReference type="Gene3D" id="2.40.420.20">
    <property type="match status" value="1"/>
</dbReference>
<accession>A0ABX2I5L9</accession>
<dbReference type="InterPro" id="IPR050465">
    <property type="entry name" value="UPF0194_transport"/>
</dbReference>
<comment type="caution">
    <text evidence="5">The sequence shown here is derived from an EMBL/GenBank/DDBJ whole genome shotgun (WGS) entry which is preliminary data.</text>
</comment>